<protein>
    <submittedName>
        <fullName evidence="5">XRE family transcriptional regulator</fullName>
    </submittedName>
</protein>
<dbReference type="Proteomes" id="UP001214757">
    <property type="component" value="Unassembled WGS sequence"/>
</dbReference>
<dbReference type="Gene3D" id="2.10.109.10">
    <property type="entry name" value="Umud Fragment, subunit A"/>
    <property type="match status" value="1"/>
</dbReference>
<evidence type="ECO:0000259" key="4">
    <source>
        <dbReference type="PROSITE" id="PS50943"/>
    </source>
</evidence>
<keyword evidence="3" id="KW-0804">Transcription</keyword>
<dbReference type="Pfam" id="PF00717">
    <property type="entry name" value="Peptidase_S24"/>
    <property type="match status" value="1"/>
</dbReference>
<dbReference type="RefSeq" id="WP_273581003.1">
    <property type="nucleotide sequence ID" value="NZ_JAQRFO010000057.1"/>
</dbReference>
<evidence type="ECO:0000256" key="3">
    <source>
        <dbReference type="ARBA" id="ARBA00023163"/>
    </source>
</evidence>
<evidence type="ECO:0000313" key="5">
    <source>
        <dbReference type="EMBL" id="MDC9623576.1"/>
    </source>
</evidence>
<reference evidence="5 6" key="1">
    <citation type="submission" date="2023-02" db="EMBL/GenBank/DDBJ databases">
        <title>Entomopathogenic bacteria.</title>
        <authorList>
            <person name="Machado R.A."/>
        </authorList>
    </citation>
    <scope>NUCLEOTIDE SEQUENCE [LARGE SCALE GENOMIC DNA]</scope>
    <source>
        <strain evidence="5 6">XENO-7</strain>
    </source>
</reference>
<dbReference type="PROSITE" id="PS50943">
    <property type="entry name" value="HTH_CROC1"/>
    <property type="match status" value="1"/>
</dbReference>
<dbReference type="Pfam" id="PF01381">
    <property type="entry name" value="HTH_3"/>
    <property type="match status" value="1"/>
</dbReference>
<dbReference type="CDD" id="cd00093">
    <property type="entry name" value="HTH_XRE"/>
    <property type="match status" value="1"/>
</dbReference>
<keyword evidence="2" id="KW-0238">DNA-binding</keyword>
<dbReference type="SUPFAM" id="SSF51306">
    <property type="entry name" value="LexA/Signal peptidase"/>
    <property type="match status" value="1"/>
</dbReference>
<dbReference type="InterPro" id="IPR010982">
    <property type="entry name" value="Lambda_DNA-bd_dom_sf"/>
</dbReference>
<accession>A0ABT5MBE0</accession>
<dbReference type="EMBL" id="JAQRFO010000057">
    <property type="protein sequence ID" value="MDC9623576.1"/>
    <property type="molecule type" value="Genomic_DNA"/>
</dbReference>
<dbReference type="Gene3D" id="1.10.260.40">
    <property type="entry name" value="lambda repressor-like DNA-binding domains"/>
    <property type="match status" value="1"/>
</dbReference>
<dbReference type="InterPro" id="IPR015927">
    <property type="entry name" value="Peptidase_S24_S26A/B/C"/>
</dbReference>
<proteinExistence type="predicted"/>
<evidence type="ECO:0000256" key="2">
    <source>
        <dbReference type="ARBA" id="ARBA00023125"/>
    </source>
</evidence>
<dbReference type="InterPro" id="IPR036286">
    <property type="entry name" value="LexA/Signal_pep-like_sf"/>
</dbReference>
<dbReference type="PANTHER" id="PTHR40661">
    <property type="match status" value="1"/>
</dbReference>
<sequence length="261" mass="29087">MKIDDNFKTRISLARKAIDITQGELADKVGVVRRQIAAYEAGDSKPREKVLINLAAVLGTTVEWLSQGVGDGPELNNVTQTVTVLRVPVYSYEQAFEQGLLLLTKKDNEFYISSGKYVEVPSGFSNRAFGVEVQGDSMESTSGVSFYHGMIVIFDPAYPAKNGELVLIADLANKTSIFRQLIKDQGYWYLRPLNDNYPIIDITHELELIAVGIHAMYTIPNPSVLRKANYSPSSHGNLSSIEKRMERIESMLEQLLDKKAP</sequence>
<dbReference type="PANTHER" id="PTHR40661:SF3">
    <property type="entry name" value="FELS-1 PROPHAGE TRANSCRIPTIONAL REGULATOR"/>
    <property type="match status" value="1"/>
</dbReference>
<keyword evidence="6" id="KW-1185">Reference proteome</keyword>
<dbReference type="SMART" id="SM00530">
    <property type="entry name" value="HTH_XRE"/>
    <property type="match status" value="1"/>
</dbReference>
<dbReference type="InterPro" id="IPR001387">
    <property type="entry name" value="Cro/C1-type_HTH"/>
</dbReference>
<dbReference type="SUPFAM" id="SSF47413">
    <property type="entry name" value="lambda repressor-like DNA-binding domains"/>
    <property type="match status" value="1"/>
</dbReference>
<feature type="domain" description="HTH cro/C1-type" evidence="4">
    <location>
        <begin position="11"/>
        <end position="65"/>
    </location>
</feature>
<name>A0ABT5MBE0_9GAMM</name>
<comment type="caution">
    <text evidence="5">The sequence shown here is derived from an EMBL/GenBank/DDBJ whole genome shotgun (WGS) entry which is preliminary data.</text>
</comment>
<organism evidence="5 6">
    <name type="scientific">Xenorhabdus aichiensis</name>
    <dbReference type="NCBI Taxonomy" id="3025874"/>
    <lineage>
        <taxon>Bacteria</taxon>
        <taxon>Pseudomonadati</taxon>
        <taxon>Pseudomonadota</taxon>
        <taxon>Gammaproteobacteria</taxon>
        <taxon>Enterobacterales</taxon>
        <taxon>Morganellaceae</taxon>
        <taxon>Xenorhabdus</taxon>
    </lineage>
</organism>
<evidence type="ECO:0000256" key="1">
    <source>
        <dbReference type="ARBA" id="ARBA00023015"/>
    </source>
</evidence>
<dbReference type="InterPro" id="IPR039418">
    <property type="entry name" value="LexA-like"/>
</dbReference>
<evidence type="ECO:0000313" key="6">
    <source>
        <dbReference type="Proteomes" id="UP001214757"/>
    </source>
</evidence>
<keyword evidence="1" id="KW-0805">Transcription regulation</keyword>
<gene>
    <name evidence="5" type="ORF">PSI22_18505</name>
</gene>
<dbReference type="CDD" id="cd06529">
    <property type="entry name" value="S24_LexA-like"/>
    <property type="match status" value="1"/>
</dbReference>